<dbReference type="HOGENOM" id="CLU_632771_0_0_0"/>
<name>I3ZEB3_TERRK</name>
<dbReference type="EMBL" id="CP003379">
    <property type="protein sequence ID" value="AFL87581.1"/>
    <property type="molecule type" value="Genomic_DNA"/>
</dbReference>
<organism evidence="2 3">
    <name type="scientific">Terriglobus roseus (strain DSM 18391 / NRRL B-41598 / KBS 63)</name>
    <dbReference type="NCBI Taxonomy" id="926566"/>
    <lineage>
        <taxon>Bacteria</taxon>
        <taxon>Pseudomonadati</taxon>
        <taxon>Acidobacteriota</taxon>
        <taxon>Terriglobia</taxon>
        <taxon>Terriglobales</taxon>
        <taxon>Acidobacteriaceae</taxon>
        <taxon>Terriglobus</taxon>
    </lineage>
</organism>
<dbReference type="SUPFAM" id="SSF56112">
    <property type="entry name" value="Protein kinase-like (PK-like)"/>
    <property type="match status" value="1"/>
</dbReference>
<dbReference type="OrthoDB" id="116293at2"/>
<dbReference type="eggNOG" id="COG0515">
    <property type="taxonomic scope" value="Bacteria"/>
</dbReference>
<dbReference type="Gene3D" id="1.10.510.10">
    <property type="entry name" value="Transferase(Phosphotransferase) domain 1"/>
    <property type="match status" value="1"/>
</dbReference>
<sequence length="480" mass="50897">MHLWTEYEGNTLAGYPLGRLYRSEGRSAFFVTTNAEGQPAMLRLTEAHFDEPELIARWQKVAAVSHPNLQTIGHFGRTDFDGVPLACCLVEATDGSLSDVLRERVLSVAETKEVAEAVGGAVAALHAAGLVHEHIDATNVFAVGETVKLRSDCARECVGDFEADTPEAREALRQADVRDIGLLLLRCLTVDWQGTVPMPLPSPFDKLVPKLLDGKLSAEELVATLTPPPIRPRAVPAAPVVAAGAGVASVPEVALPSSVPQMRGTGAVPSYAQATSTREPAVAKPSTEDPFDLGLGSLRNERLDAGTATQPAGVLGRLRPMNARPISNKAWIASGAAAAMLGLVLWNTVGGTKHTATESAAAASVPEKVATTTAPTQTVKHAPKPSAAITEAQQNSLLSSGVKAGWHVIAYTYNYEQQAQAKAEQLKRKYVALEPQVFSPTGHAPYFVALGGSSDASRAMALRNRARQVGLPRDTYARNF</sequence>
<evidence type="ECO:0000313" key="2">
    <source>
        <dbReference type="EMBL" id="AFL87581.1"/>
    </source>
</evidence>
<keyword evidence="3" id="KW-1185">Reference proteome</keyword>
<reference evidence="2 3" key="1">
    <citation type="submission" date="2012-06" db="EMBL/GenBank/DDBJ databases">
        <title>Complete genome of Terriglobus roseus DSM 18391.</title>
        <authorList>
            <consortium name="US DOE Joint Genome Institute (JGI-PGF)"/>
            <person name="Lucas S."/>
            <person name="Copeland A."/>
            <person name="Lapidus A."/>
            <person name="Glavina del Rio T."/>
            <person name="Dalin E."/>
            <person name="Tice H."/>
            <person name="Bruce D."/>
            <person name="Goodwin L."/>
            <person name="Pitluck S."/>
            <person name="Peters L."/>
            <person name="Mikhailova N."/>
            <person name="Munk A.C.C."/>
            <person name="Kyrpides N."/>
            <person name="Mavromatis K."/>
            <person name="Ivanova N."/>
            <person name="Brettin T."/>
            <person name="Detter J.C."/>
            <person name="Han C."/>
            <person name="Larimer F."/>
            <person name="Land M."/>
            <person name="Hauser L."/>
            <person name="Markowitz V."/>
            <person name="Cheng J.-F."/>
            <person name="Hugenholtz P."/>
            <person name="Woyke T."/>
            <person name="Wu D."/>
            <person name="Brambilla E."/>
            <person name="Klenk H.-P."/>
            <person name="Eisen J.A."/>
        </authorList>
    </citation>
    <scope>NUCLEOTIDE SEQUENCE [LARGE SCALE GENOMIC DNA]</scope>
    <source>
        <strain evidence="3">DSM 18391 / NRRL B-41598 / KBS 63</strain>
    </source>
</reference>
<dbReference type="InterPro" id="IPR007730">
    <property type="entry name" value="SPOR-like_dom"/>
</dbReference>
<proteinExistence type="predicted"/>
<dbReference type="GO" id="GO:0042834">
    <property type="term" value="F:peptidoglycan binding"/>
    <property type="evidence" value="ECO:0007669"/>
    <property type="project" value="InterPro"/>
</dbReference>
<dbReference type="STRING" id="926566.Terro_1271"/>
<dbReference type="KEGG" id="trs:Terro_1271"/>
<evidence type="ECO:0000313" key="3">
    <source>
        <dbReference type="Proteomes" id="UP000006056"/>
    </source>
</evidence>
<dbReference type="AlphaFoldDB" id="I3ZEB3"/>
<dbReference type="Proteomes" id="UP000006056">
    <property type="component" value="Chromosome"/>
</dbReference>
<dbReference type="PROSITE" id="PS51724">
    <property type="entry name" value="SPOR"/>
    <property type="match status" value="1"/>
</dbReference>
<feature type="domain" description="SPOR" evidence="1">
    <location>
        <begin position="400"/>
        <end position="480"/>
    </location>
</feature>
<protein>
    <recommendedName>
        <fullName evidence="1">SPOR domain-containing protein</fullName>
    </recommendedName>
</protein>
<accession>I3ZEB3</accession>
<dbReference type="RefSeq" id="WP_014785150.1">
    <property type="nucleotide sequence ID" value="NC_018014.1"/>
</dbReference>
<evidence type="ECO:0000259" key="1">
    <source>
        <dbReference type="PROSITE" id="PS51724"/>
    </source>
</evidence>
<gene>
    <name evidence="2" type="ordered locus">Terro_1271</name>
</gene>
<dbReference type="InterPro" id="IPR011009">
    <property type="entry name" value="Kinase-like_dom_sf"/>
</dbReference>